<dbReference type="InterPro" id="IPR036188">
    <property type="entry name" value="FAD/NAD-bd_sf"/>
</dbReference>
<evidence type="ECO:0000313" key="2">
    <source>
        <dbReference type="EMBL" id="WVN86045.1"/>
    </source>
</evidence>
<reference evidence="2" key="1">
    <citation type="submission" date="2016-06" db="EMBL/GenBank/DDBJ databases">
        <authorList>
            <person name="Cuomo C."/>
            <person name="Litvintseva A."/>
            <person name="Heitman J."/>
            <person name="Chen Y."/>
            <person name="Sun S."/>
            <person name="Springer D."/>
            <person name="Dromer F."/>
            <person name="Young S."/>
            <person name="Zeng Q."/>
            <person name="Chapman S."/>
            <person name="Gujja S."/>
            <person name="Saif S."/>
            <person name="Birren B."/>
        </authorList>
    </citation>
    <scope>NUCLEOTIDE SEQUENCE</scope>
    <source>
        <strain evidence="2">CBS 7841</strain>
    </source>
</reference>
<dbReference type="KEGG" id="cdep:91085417"/>
<feature type="domain" description="Amine oxidase" evidence="1">
    <location>
        <begin position="11"/>
        <end position="263"/>
    </location>
</feature>
<dbReference type="Gene3D" id="1.10.405.20">
    <property type="match status" value="1"/>
</dbReference>
<dbReference type="RefSeq" id="XP_066066745.1">
    <property type="nucleotide sequence ID" value="XM_066210648.1"/>
</dbReference>
<dbReference type="EMBL" id="CP143784">
    <property type="protein sequence ID" value="WVN86045.1"/>
    <property type="molecule type" value="Genomic_DNA"/>
</dbReference>
<keyword evidence="3" id="KW-1185">Reference proteome</keyword>
<dbReference type="AlphaFoldDB" id="A0AAJ8JPF6"/>
<dbReference type="Pfam" id="PF01593">
    <property type="entry name" value="Amino_oxidase"/>
    <property type="match status" value="1"/>
</dbReference>
<protein>
    <recommendedName>
        <fullName evidence="1">Amine oxidase domain-containing protein</fullName>
    </recommendedName>
</protein>
<name>A0AAJ8JPF6_9TREE</name>
<dbReference type="GeneID" id="91085417"/>
<dbReference type="InterPro" id="IPR002937">
    <property type="entry name" value="Amino_oxidase"/>
</dbReference>
<gene>
    <name evidence="2" type="ORF">L203_101203</name>
</gene>
<dbReference type="PANTHER" id="PTHR42923">
    <property type="entry name" value="PROTOPORPHYRINOGEN OXIDASE"/>
    <property type="match status" value="1"/>
</dbReference>
<dbReference type="SUPFAM" id="SSF51905">
    <property type="entry name" value="FAD/NAD(P)-binding domain"/>
    <property type="match status" value="1"/>
</dbReference>
<dbReference type="PANTHER" id="PTHR42923:SF17">
    <property type="entry name" value="AMINE OXIDASE DOMAIN-CONTAINING PROTEIN"/>
    <property type="match status" value="1"/>
</dbReference>
<dbReference type="GO" id="GO:0016491">
    <property type="term" value="F:oxidoreductase activity"/>
    <property type="evidence" value="ECO:0007669"/>
    <property type="project" value="TreeGrafter"/>
</dbReference>
<evidence type="ECO:0000313" key="3">
    <source>
        <dbReference type="Proteomes" id="UP000094043"/>
    </source>
</evidence>
<reference evidence="2" key="2">
    <citation type="journal article" date="2022" name="Elife">
        <title>Obligate sexual reproduction of a homothallic fungus closely related to the Cryptococcus pathogenic species complex.</title>
        <authorList>
            <person name="Passer A.R."/>
            <person name="Clancey S.A."/>
            <person name="Shea T."/>
            <person name="David-Palma M."/>
            <person name="Averette A.F."/>
            <person name="Boekhout T."/>
            <person name="Porcel B.M."/>
            <person name="Nowrousian M."/>
            <person name="Cuomo C.A."/>
            <person name="Sun S."/>
            <person name="Heitman J."/>
            <person name="Coelho M.A."/>
        </authorList>
    </citation>
    <scope>NUCLEOTIDE SEQUENCE</scope>
    <source>
        <strain evidence="2">CBS 7841</strain>
    </source>
</reference>
<dbReference type="Gene3D" id="3.50.50.60">
    <property type="entry name" value="FAD/NAD(P)-binding domain"/>
    <property type="match status" value="1"/>
</dbReference>
<reference evidence="2" key="3">
    <citation type="submission" date="2024-01" db="EMBL/GenBank/DDBJ databases">
        <authorList>
            <person name="Coelho M.A."/>
            <person name="David-Palma M."/>
            <person name="Shea T."/>
            <person name="Sun S."/>
            <person name="Cuomo C.A."/>
            <person name="Heitman J."/>
        </authorList>
    </citation>
    <scope>NUCLEOTIDE SEQUENCE</scope>
    <source>
        <strain evidence="2">CBS 7841</strain>
    </source>
</reference>
<sequence length="490" mass="55968">MKVAIVGGGVGGLSSLWLLNEFSEHQVHIYEKDHWWGGHAHTVKFQQPGKETCEIDTAFIAINSRNYPNFYRFIQESAVEMIKTTMSFSLSRDGGLFEWASNNLWSLFCQSSNLMMWDIFRFHIFAKDLLTEKGESEGLSIGQYLDKEGYSQSFKEDYLLVSGIWSIPPEKVALDFPAMALVRFFHNHQMLQLWGKPAWLTVKGGSAKYVEKIINKVPKDRLHLQTGIEKIMPLEDGGVVVKEEAGREVRYDKVIIATHTDQAVQLLGEHITHEEKSVLGGCEWSANEAWLMPTRKRAWTAWNYLTSTKAVTPSHESKTTASDVSTISITFDLNVLQSLPVHRHGHIFVTLNPPVQPDVSKTLSRWIYHHPILTPALIHAQKGLPSIQGKRGLYFVGAWTGYGFHEDGWRAGMEIVYRPEFGLQNKPWSIARVDTRDIKRETGEWALRPVVGGLDMVAKRLFNWLNWPMSLYLSLIRVFFWPSSWKPLIV</sequence>
<evidence type="ECO:0000259" key="1">
    <source>
        <dbReference type="Pfam" id="PF01593"/>
    </source>
</evidence>
<organism evidence="2 3">
    <name type="scientific">Cryptococcus depauperatus CBS 7841</name>
    <dbReference type="NCBI Taxonomy" id="1295531"/>
    <lineage>
        <taxon>Eukaryota</taxon>
        <taxon>Fungi</taxon>
        <taxon>Dikarya</taxon>
        <taxon>Basidiomycota</taxon>
        <taxon>Agaricomycotina</taxon>
        <taxon>Tremellomycetes</taxon>
        <taxon>Tremellales</taxon>
        <taxon>Cryptococcaceae</taxon>
        <taxon>Cryptococcus</taxon>
    </lineage>
</organism>
<accession>A0AAJ8JPF6</accession>
<proteinExistence type="predicted"/>
<dbReference type="InterPro" id="IPR050464">
    <property type="entry name" value="Zeta_carotene_desat/Oxidored"/>
</dbReference>
<dbReference type="Proteomes" id="UP000094043">
    <property type="component" value="Chromosome 1"/>
</dbReference>